<proteinExistence type="predicted"/>
<dbReference type="SUPFAM" id="SSF55729">
    <property type="entry name" value="Acyl-CoA N-acyltransferases (Nat)"/>
    <property type="match status" value="1"/>
</dbReference>
<dbReference type="CDD" id="cd04301">
    <property type="entry name" value="NAT_SF"/>
    <property type="match status" value="1"/>
</dbReference>
<dbReference type="KEGG" id="pgs:CPT03_16005"/>
<dbReference type="OrthoDB" id="9797456at2"/>
<feature type="domain" description="N-acetyltransferase" evidence="1">
    <location>
        <begin position="99"/>
        <end position="225"/>
    </location>
</feature>
<dbReference type="EMBL" id="CP024091">
    <property type="protein sequence ID" value="ATP57855.1"/>
    <property type="molecule type" value="Genomic_DNA"/>
</dbReference>
<organism evidence="2 3">
    <name type="scientific">Pedobacter ginsengisoli</name>
    <dbReference type="NCBI Taxonomy" id="363852"/>
    <lineage>
        <taxon>Bacteria</taxon>
        <taxon>Pseudomonadati</taxon>
        <taxon>Bacteroidota</taxon>
        <taxon>Sphingobacteriia</taxon>
        <taxon>Sphingobacteriales</taxon>
        <taxon>Sphingobacteriaceae</taxon>
        <taxon>Pedobacter</taxon>
    </lineage>
</organism>
<dbReference type="GO" id="GO:0016747">
    <property type="term" value="F:acyltransferase activity, transferring groups other than amino-acyl groups"/>
    <property type="evidence" value="ECO:0007669"/>
    <property type="project" value="InterPro"/>
</dbReference>
<sequence length="225" mass="25557">MNHILDNPIYHALNSAHSNFSVGTGHVKYYLEEIAAFAGLKDNSKLDFDTLYENSAAESLFVVFTTSEVSILDQWKLIARIDMFQMVYEAKEVPAGIDIDFVDLDESHVDEMTALVELTQPGPFKSRTIELGNYTGIISDGNLIAMAGHRFNPTPYTEISAVCTHPDHLGKGYAFELLREQIRRILNKSEVPFLHVKRDNHGAVKLYRKLGFEVRREMFAYVIKK</sequence>
<keyword evidence="3" id="KW-1185">Reference proteome</keyword>
<evidence type="ECO:0000313" key="2">
    <source>
        <dbReference type="EMBL" id="ATP57855.1"/>
    </source>
</evidence>
<evidence type="ECO:0000259" key="1">
    <source>
        <dbReference type="PROSITE" id="PS51186"/>
    </source>
</evidence>
<dbReference type="PROSITE" id="PS51186">
    <property type="entry name" value="GNAT"/>
    <property type="match status" value="1"/>
</dbReference>
<dbReference type="InterPro" id="IPR016181">
    <property type="entry name" value="Acyl_CoA_acyltransferase"/>
</dbReference>
<dbReference type="InterPro" id="IPR013653">
    <property type="entry name" value="GCN5-like_dom"/>
</dbReference>
<accession>A0A2D1U8A9</accession>
<evidence type="ECO:0000313" key="3">
    <source>
        <dbReference type="Proteomes" id="UP000223749"/>
    </source>
</evidence>
<reference evidence="2 3" key="1">
    <citation type="submission" date="2017-10" db="EMBL/GenBank/DDBJ databases">
        <title>Whole genome of Pedobacter ginsengisoli T01R-27 isolated from tomato rhizosphere.</title>
        <authorList>
            <person name="Weon H.-Y."/>
            <person name="Lee S.A."/>
            <person name="Sang M.K."/>
            <person name="Song J."/>
        </authorList>
    </citation>
    <scope>NUCLEOTIDE SEQUENCE [LARGE SCALE GENOMIC DNA]</scope>
    <source>
        <strain evidence="2 3">T01R-27</strain>
    </source>
</reference>
<dbReference type="InterPro" id="IPR000182">
    <property type="entry name" value="GNAT_dom"/>
</dbReference>
<dbReference type="RefSeq" id="WP_099439767.1">
    <property type="nucleotide sequence ID" value="NZ_CP024091.1"/>
</dbReference>
<dbReference type="Pfam" id="PF08445">
    <property type="entry name" value="FR47"/>
    <property type="match status" value="1"/>
</dbReference>
<gene>
    <name evidence="2" type="ORF">CPT03_16005</name>
</gene>
<dbReference type="AlphaFoldDB" id="A0A2D1U8A9"/>
<protein>
    <submittedName>
        <fullName evidence="2">GNAT family N-acetyltransferase</fullName>
    </submittedName>
</protein>
<dbReference type="Proteomes" id="UP000223749">
    <property type="component" value="Chromosome"/>
</dbReference>
<keyword evidence="2" id="KW-0808">Transferase</keyword>
<name>A0A2D1U8A9_9SPHI</name>
<dbReference type="Gene3D" id="3.40.630.30">
    <property type="match status" value="1"/>
</dbReference>